<dbReference type="Proteomes" id="UP001501758">
    <property type="component" value="Unassembled WGS sequence"/>
</dbReference>
<name>A0ABN1J1L6_9FLAO</name>
<keyword evidence="2" id="KW-1185">Reference proteome</keyword>
<dbReference type="EMBL" id="BAAAGE010000003">
    <property type="protein sequence ID" value="GAA0725612.1"/>
    <property type="molecule type" value="Genomic_DNA"/>
</dbReference>
<evidence type="ECO:0000313" key="2">
    <source>
        <dbReference type="Proteomes" id="UP001501758"/>
    </source>
</evidence>
<gene>
    <name evidence="1" type="ORF">GCM10009430_31530</name>
</gene>
<reference evidence="1 2" key="1">
    <citation type="journal article" date="2019" name="Int. J. Syst. Evol. Microbiol.">
        <title>The Global Catalogue of Microorganisms (GCM) 10K type strain sequencing project: providing services to taxonomists for standard genome sequencing and annotation.</title>
        <authorList>
            <consortium name="The Broad Institute Genomics Platform"/>
            <consortium name="The Broad Institute Genome Sequencing Center for Infectious Disease"/>
            <person name="Wu L."/>
            <person name="Ma J."/>
        </authorList>
    </citation>
    <scope>NUCLEOTIDE SEQUENCE [LARGE SCALE GENOMIC DNA]</scope>
    <source>
        <strain evidence="1 2">JCM 15974</strain>
    </source>
</reference>
<evidence type="ECO:0000313" key="1">
    <source>
        <dbReference type="EMBL" id="GAA0725612.1"/>
    </source>
</evidence>
<organism evidence="1 2">
    <name type="scientific">Aquimarina litoralis</name>
    <dbReference type="NCBI Taxonomy" id="584605"/>
    <lineage>
        <taxon>Bacteria</taxon>
        <taxon>Pseudomonadati</taxon>
        <taxon>Bacteroidota</taxon>
        <taxon>Flavobacteriia</taxon>
        <taxon>Flavobacteriales</taxon>
        <taxon>Flavobacteriaceae</taxon>
        <taxon>Aquimarina</taxon>
    </lineage>
</organism>
<dbReference type="RefSeq" id="WP_343913228.1">
    <property type="nucleotide sequence ID" value="NZ_BAAAGE010000003.1"/>
</dbReference>
<evidence type="ECO:0008006" key="3">
    <source>
        <dbReference type="Google" id="ProtNLM"/>
    </source>
</evidence>
<comment type="caution">
    <text evidence="1">The sequence shown here is derived from an EMBL/GenBank/DDBJ whole genome shotgun (WGS) entry which is preliminary data.</text>
</comment>
<accession>A0ABN1J1L6</accession>
<protein>
    <recommendedName>
        <fullName evidence="3">Bacteriocin</fullName>
    </recommendedName>
</protein>
<sequence>MIKTLLNLNGVEKISREDQKSIKAGGSRGTCYPFFHLGSCRFDCSCPNTTARQPSGASQYCLLNYPAIIFNARQCGGGSGGGGPVYA</sequence>
<proteinExistence type="predicted"/>